<gene>
    <name evidence="3" type="ORF">MAR_014880</name>
</gene>
<keyword evidence="4" id="KW-1185">Reference proteome</keyword>
<dbReference type="Proteomes" id="UP001164746">
    <property type="component" value="Chromosome 12"/>
</dbReference>
<evidence type="ECO:0000259" key="2">
    <source>
        <dbReference type="PROSITE" id="PS50966"/>
    </source>
</evidence>
<reference evidence="3" key="1">
    <citation type="submission" date="2022-11" db="EMBL/GenBank/DDBJ databases">
        <title>Centuries of genome instability and evolution in soft-shell clam transmissible cancer (bioRxiv).</title>
        <authorList>
            <person name="Hart S.F.M."/>
            <person name="Yonemitsu M.A."/>
            <person name="Giersch R.M."/>
            <person name="Beal B.F."/>
            <person name="Arriagada G."/>
            <person name="Davis B.W."/>
            <person name="Ostrander E.A."/>
            <person name="Goff S.P."/>
            <person name="Metzger M.J."/>
        </authorList>
    </citation>
    <scope>NUCLEOTIDE SEQUENCE</scope>
    <source>
        <strain evidence="3">MELC-2E11</strain>
        <tissue evidence="3">Siphon/mantle</tissue>
    </source>
</reference>
<feature type="domain" description="SWIM-type" evidence="2">
    <location>
        <begin position="289"/>
        <end position="321"/>
    </location>
</feature>
<keyword evidence="1" id="KW-0862">Zinc</keyword>
<evidence type="ECO:0000313" key="3">
    <source>
        <dbReference type="EMBL" id="WAR20906.1"/>
    </source>
</evidence>
<dbReference type="PANTHER" id="PTHR47526:SF3">
    <property type="entry name" value="PHD-TYPE DOMAIN-CONTAINING PROTEIN"/>
    <property type="match status" value="1"/>
</dbReference>
<name>A0ABY7FNW3_MYAAR</name>
<proteinExistence type="predicted"/>
<accession>A0ABY7FNW3</accession>
<keyword evidence="1" id="KW-0863">Zinc-finger</keyword>
<protein>
    <recommendedName>
        <fullName evidence="2">SWIM-type domain-containing protein</fullName>
    </recommendedName>
</protein>
<dbReference type="PANTHER" id="PTHR47526">
    <property type="entry name" value="ATP-DEPENDENT DNA HELICASE"/>
    <property type="match status" value="1"/>
</dbReference>
<sequence length="360" mass="41306">MIDNEVLPLCHHPTCGHELPMEIRIWTSGCQTSYVHVSANFNGLFASCVTKSSSPYTFVNSHCPHGFLFDHLCLTKTGKESGGHDTLVVNGKPQTRRHAYLNSYDGRGKASTRHSRRTTSSSNTDVIPWMTGFRRYSTSSVSLRLSTWVEFGSWLKVREILTDVSIYVIGLASDARKRYFSKLMFDKGLKTLSDPYKVPDEKWSRDLTNWPSLDFGKLYTYLILSPALFNPTSMRNYKSLEDYRYVESKHVQVVHYYNVEDSPYCFLRAAVTPSMRTRDKPHSAWVCLEKVSAEVYCAHCTCMAGLGETCSHVAAILFKVELAVRWRYTEKSSTDVGRMWNQHFKEQMPCQKESNKLEYK</sequence>
<keyword evidence="1" id="KW-0479">Metal-binding</keyword>
<dbReference type="InterPro" id="IPR007527">
    <property type="entry name" value="Znf_SWIM"/>
</dbReference>
<dbReference type="PROSITE" id="PS50966">
    <property type="entry name" value="ZF_SWIM"/>
    <property type="match status" value="1"/>
</dbReference>
<organism evidence="3 4">
    <name type="scientific">Mya arenaria</name>
    <name type="common">Soft-shell clam</name>
    <dbReference type="NCBI Taxonomy" id="6604"/>
    <lineage>
        <taxon>Eukaryota</taxon>
        <taxon>Metazoa</taxon>
        <taxon>Spiralia</taxon>
        <taxon>Lophotrochozoa</taxon>
        <taxon>Mollusca</taxon>
        <taxon>Bivalvia</taxon>
        <taxon>Autobranchia</taxon>
        <taxon>Heteroconchia</taxon>
        <taxon>Euheterodonta</taxon>
        <taxon>Imparidentia</taxon>
        <taxon>Neoheterodontei</taxon>
        <taxon>Myida</taxon>
        <taxon>Myoidea</taxon>
        <taxon>Myidae</taxon>
        <taxon>Mya</taxon>
    </lineage>
</organism>
<evidence type="ECO:0000313" key="4">
    <source>
        <dbReference type="Proteomes" id="UP001164746"/>
    </source>
</evidence>
<dbReference type="EMBL" id="CP111023">
    <property type="protein sequence ID" value="WAR20906.1"/>
    <property type="molecule type" value="Genomic_DNA"/>
</dbReference>
<evidence type="ECO:0000256" key="1">
    <source>
        <dbReference type="PROSITE-ProRule" id="PRU00325"/>
    </source>
</evidence>